<accession>E8V7X3</accession>
<dbReference type="KEGG" id="tsa:AciPR4_2094"/>
<dbReference type="AlphaFoldDB" id="E8V7X3"/>
<keyword evidence="2" id="KW-1185">Reference proteome</keyword>
<proteinExistence type="predicted"/>
<protein>
    <submittedName>
        <fullName evidence="1">Uncharacterized protein</fullName>
    </submittedName>
</protein>
<dbReference type="eggNOG" id="COG2273">
    <property type="taxonomic scope" value="Bacteria"/>
</dbReference>
<evidence type="ECO:0000313" key="2">
    <source>
        <dbReference type="Proteomes" id="UP000006844"/>
    </source>
</evidence>
<sequence length="372" mass="41115">MAYFELILSCMETSTLRNSRKKMATLGRVLVALPFLVFGGCSRQKPSIVFTQVPGASFGGPNTSGAISGRVMGFKQGDRVVLYAHSGNRWWIQPISRMPFTKIKEDGTWTSMTHLGLEYAAVLVRGDYDADAVIFSLPDRNKHVIAKAIVPAASGSQLPSFSSKILHFSGYDWEVRAVSSPEGGLAHNYKPGNVWLDDKGAMHLRISREGTQWVCAEARTTRSLGYGSYQFMLETVQNMEPAATLGLFTRDENSTDMKYTEMDIHVSRWGNPETKNGEYVIQPYQVPSNVYRFEIPKGSVSTGFRWSPGSASFSTAHGASQNGKPVAVWTFNTGVPAPTGERTYINLCEFGFPKVPLEHGAEVVIDRFQFLP</sequence>
<gene>
    <name evidence="1" type="ordered locus">AciPR4_2094</name>
</gene>
<dbReference type="STRING" id="401053.AciPR4_2094"/>
<dbReference type="EMBL" id="CP002467">
    <property type="protein sequence ID" value="ADV82897.1"/>
    <property type="molecule type" value="Genomic_DNA"/>
</dbReference>
<dbReference type="RefSeq" id="WP_013568630.1">
    <property type="nucleotide sequence ID" value="NC_014963.1"/>
</dbReference>
<dbReference type="HOGENOM" id="CLU_758127_0_0_0"/>
<organism evidence="1 2">
    <name type="scientific">Terriglobus saanensis (strain ATCC BAA-1853 / DSM 23119 / SP1PR4)</name>
    <dbReference type="NCBI Taxonomy" id="401053"/>
    <lineage>
        <taxon>Bacteria</taxon>
        <taxon>Pseudomonadati</taxon>
        <taxon>Acidobacteriota</taxon>
        <taxon>Terriglobia</taxon>
        <taxon>Terriglobales</taxon>
        <taxon>Acidobacteriaceae</taxon>
        <taxon>Terriglobus</taxon>
    </lineage>
</organism>
<dbReference type="Proteomes" id="UP000006844">
    <property type="component" value="Chromosome"/>
</dbReference>
<dbReference type="Gene3D" id="2.60.120.200">
    <property type="match status" value="1"/>
</dbReference>
<name>E8V7X3_TERSS</name>
<dbReference type="SUPFAM" id="SSF49899">
    <property type="entry name" value="Concanavalin A-like lectins/glucanases"/>
    <property type="match status" value="1"/>
</dbReference>
<evidence type="ECO:0000313" key="1">
    <source>
        <dbReference type="EMBL" id="ADV82897.1"/>
    </source>
</evidence>
<reference evidence="1 2" key="1">
    <citation type="journal article" date="2012" name="Stand. Genomic Sci.">
        <title>Complete genome sequence of Terriglobus saanensis type strain SP1PR4(T), an Acidobacteria from tundra soil.</title>
        <authorList>
            <person name="Rawat S.R."/>
            <person name="Mannisto M.K."/>
            <person name="Starovoytov V."/>
            <person name="Goodwin L."/>
            <person name="Nolan M."/>
            <person name="Hauser L."/>
            <person name="Land M."/>
            <person name="Davenport K.W."/>
            <person name="Woyke T."/>
            <person name="Haggblom M.M."/>
        </authorList>
    </citation>
    <scope>NUCLEOTIDE SEQUENCE</scope>
    <source>
        <strain evidence="2">ATCC BAA-1853 / DSM 23119 / SP1PR4</strain>
    </source>
</reference>
<dbReference type="InterPro" id="IPR013320">
    <property type="entry name" value="ConA-like_dom_sf"/>
</dbReference>